<protein>
    <submittedName>
        <fullName evidence="2">Uncharacterized protein</fullName>
    </submittedName>
</protein>
<feature type="region of interest" description="Disordered" evidence="1">
    <location>
        <begin position="135"/>
        <end position="183"/>
    </location>
</feature>
<dbReference type="EMBL" id="BK015369">
    <property type="protein sequence ID" value="DAE03637.1"/>
    <property type="molecule type" value="Genomic_DNA"/>
</dbReference>
<name>A0A8S5PAJ7_9CAUD</name>
<evidence type="ECO:0000313" key="2">
    <source>
        <dbReference type="EMBL" id="DAE03637.1"/>
    </source>
</evidence>
<feature type="compositionally biased region" description="Basic and acidic residues" evidence="1">
    <location>
        <begin position="139"/>
        <end position="161"/>
    </location>
</feature>
<evidence type="ECO:0000256" key="1">
    <source>
        <dbReference type="SAM" id="MobiDB-lite"/>
    </source>
</evidence>
<organism evidence="2">
    <name type="scientific">Siphoviridae sp. ctsfh5</name>
    <dbReference type="NCBI Taxonomy" id="2825697"/>
    <lineage>
        <taxon>Viruses</taxon>
        <taxon>Duplodnaviria</taxon>
        <taxon>Heunggongvirae</taxon>
        <taxon>Uroviricota</taxon>
        <taxon>Caudoviricetes</taxon>
    </lineage>
</organism>
<sequence length="865" mass="94879">MVIVAFKPGEKEISKYEELDQYDYGQILRIQGLNLPQAVEIHFALQKTGGTSKTRIGITKDGVTDVPIPDSMLENEDETKDYDIYAFIYITDETSGQTEYRITLKVKARPKPEAFDRPEDAEIFKEAIKAVNESAARSAESEKQAEGWAHGREDLPERTQDNAKYYSDQAREDSMKTDADRKEVGRLVESVSGIGEQVEKVEGLTKQAQTSATNAALSEQAAKESENNAAQARAGAEVAEDNAELAAQRAEQDKLIVEQTKNIVKQMGQEVLDNKNLVDETAQDFDLKAQQALADVNNAGQTQTERVQTAGNDAVESVKVAQGTATRAVETAKTEAIKVVQTEGATQAGNVSAEGEKQVQAVQGAAQEIMADREQIQMNKEGVAKLKEDIGNKAPAIIKKASGKTIIINDSSNLPIKALSGTGKIIITGKNILKAEKRNEFIPFEAKAGTLFTLITNGELSEGGNIKFIDENGEGVWFPIDKGATKKSSTIKKNVKGYVNLLSPKEGLKYCFSVGENDKYEEYVEQVITAPVDSEQLKAIHTNYPTTVLTSENEISVEYVADTEAYIGKRIKEENQSLQKQILEIQNALISQKISGGGIIQVKDSAKLPIQNLRVFGKSEQNGVPSLDAPVPIVNVGEKGNVNIAIDGQPQQKLYISTPNDLPGIKVDSSGNYTDENGQQWICDLINFKSGKYLQRIYKNILDGTETWKTWGVGNGTPDNTGFYLNSNEDQHMLNRAAMSNVLPYNMGAWNGSDVGCNAGPYIMMSVKNSDLLDTTTNEKALQSFKNYLAQQKEKGTPVIFYRALKIPVERDLTPEEIKAFKALHTNYPTTVITNDENAGMELTYTVDTKSYVDSKIATLSKAIL</sequence>
<reference evidence="2" key="1">
    <citation type="journal article" date="2021" name="Proc. Natl. Acad. Sci. U.S.A.">
        <title>A Catalog of Tens of Thousands of Viruses from Human Metagenomes Reveals Hidden Associations with Chronic Diseases.</title>
        <authorList>
            <person name="Tisza M.J."/>
            <person name="Buck C.B."/>
        </authorList>
    </citation>
    <scope>NUCLEOTIDE SEQUENCE</scope>
    <source>
        <strain evidence="2">Ctsfh5</strain>
    </source>
</reference>
<feature type="compositionally biased region" description="Basic and acidic residues" evidence="1">
    <location>
        <begin position="169"/>
        <end position="183"/>
    </location>
</feature>
<proteinExistence type="predicted"/>
<accession>A0A8S5PAJ7</accession>